<reference evidence="2 3" key="1">
    <citation type="journal article" date="2021" name="Commun. Biol.">
        <title>The genome of Shorea leprosula (Dipterocarpaceae) highlights the ecological relevance of drought in aseasonal tropical rainforests.</title>
        <authorList>
            <person name="Ng K.K.S."/>
            <person name="Kobayashi M.J."/>
            <person name="Fawcett J.A."/>
            <person name="Hatakeyama M."/>
            <person name="Paape T."/>
            <person name="Ng C.H."/>
            <person name="Ang C.C."/>
            <person name="Tnah L.H."/>
            <person name="Lee C.T."/>
            <person name="Nishiyama T."/>
            <person name="Sese J."/>
            <person name="O'Brien M.J."/>
            <person name="Copetti D."/>
            <person name="Mohd Noor M.I."/>
            <person name="Ong R.C."/>
            <person name="Putra M."/>
            <person name="Sireger I.Z."/>
            <person name="Indrioko S."/>
            <person name="Kosugi Y."/>
            <person name="Izuno A."/>
            <person name="Isagi Y."/>
            <person name="Lee S.L."/>
            <person name="Shimizu K.K."/>
        </authorList>
    </citation>
    <scope>NUCLEOTIDE SEQUENCE [LARGE SCALE GENOMIC DNA]</scope>
    <source>
        <strain evidence="2">214</strain>
    </source>
</reference>
<evidence type="ECO:0000256" key="1">
    <source>
        <dbReference type="SAM" id="MobiDB-lite"/>
    </source>
</evidence>
<feature type="non-terminal residue" evidence="2">
    <location>
        <position position="1"/>
    </location>
</feature>
<gene>
    <name evidence="2" type="ORF">SLEP1_g60067</name>
</gene>
<evidence type="ECO:0000313" key="2">
    <source>
        <dbReference type="EMBL" id="GKV53547.1"/>
    </source>
</evidence>
<dbReference type="EMBL" id="BPVZ01001498">
    <property type="protein sequence ID" value="GKV53547.1"/>
    <property type="molecule type" value="Genomic_DNA"/>
</dbReference>
<accession>A0AAV5MYB6</accession>
<keyword evidence="3" id="KW-1185">Reference proteome</keyword>
<feature type="region of interest" description="Disordered" evidence="1">
    <location>
        <begin position="1"/>
        <end position="59"/>
    </location>
</feature>
<proteinExistence type="predicted"/>
<organism evidence="2 3">
    <name type="scientific">Rubroshorea leprosula</name>
    <dbReference type="NCBI Taxonomy" id="152421"/>
    <lineage>
        <taxon>Eukaryota</taxon>
        <taxon>Viridiplantae</taxon>
        <taxon>Streptophyta</taxon>
        <taxon>Embryophyta</taxon>
        <taxon>Tracheophyta</taxon>
        <taxon>Spermatophyta</taxon>
        <taxon>Magnoliopsida</taxon>
        <taxon>eudicotyledons</taxon>
        <taxon>Gunneridae</taxon>
        <taxon>Pentapetalae</taxon>
        <taxon>rosids</taxon>
        <taxon>malvids</taxon>
        <taxon>Malvales</taxon>
        <taxon>Dipterocarpaceae</taxon>
        <taxon>Rubroshorea</taxon>
    </lineage>
</organism>
<feature type="compositionally biased region" description="Polar residues" evidence="1">
    <location>
        <begin position="42"/>
        <end position="59"/>
    </location>
</feature>
<dbReference type="Proteomes" id="UP001054252">
    <property type="component" value="Unassembled WGS sequence"/>
</dbReference>
<comment type="caution">
    <text evidence="2">The sequence shown here is derived from an EMBL/GenBank/DDBJ whole genome shotgun (WGS) entry which is preliminary data.</text>
</comment>
<name>A0AAV5MYB6_9ROSI</name>
<protein>
    <submittedName>
        <fullName evidence="2">Uncharacterized protein</fullName>
    </submittedName>
</protein>
<dbReference type="AlphaFoldDB" id="A0AAV5MYB6"/>
<sequence>VMELMDSNLQSPPPDGSNTKTELRKPSNDAANRNYWRRSPVGVSSSSEGTCSVFRTSSW</sequence>
<evidence type="ECO:0000313" key="3">
    <source>
        <dbReference type="Proteomes" id="UP001054252"/>
    </source>
</evidence>